<dbReference type="GeneID" id="22897030"/>
<dbReference type="InParanoid" id="G1XNI3"/>
<feature type="repeat" description="ANK" evidence="1">
    <location>
        <begin position="329"/>
        <end position="355"/>
    </location>
</feature>
<keyword evidence="4" id="KW-1185">Reference proteome</keyword>
<sequence>MGRLEPEILDEEVRSMAESAILEAADGMFLLATLYANTLEAQPTKRHLKMALRDLKKGEKGLAATYIEAIERIKRQSEPIIALAKRCLGWIIHTGRLLSPDELRHALAVCPGDKNLDRDSIPSVRTLESICAGLVVVDEASNTIQLVYYTAQEFFRETEGQFPGDARVDIAETCIAYLSFESFSTWGSSEETKRQAEQPSYPLYDYAAMNWVAAMRRASMDGERIVVDFISNHSNVIAWVKTSRVWRQPMWEGVDAADAWNSLTAYHIVAQFGLPQTILRLLDFSASDVDVKDSRGRTPLSYAAEVGHDDVISLLISKGEVDINAGDYFGFSPLSYAAWEGHTSTVELLLSKGADKSWSPYPPEGLGTRRHPPLFWDRTPMVLALERGRASTVALLFGAITVSSFEREFGQRPSRRQAQDLWDTMLKGCPKVWLAKEHFPGHLDDAAAACHNFLAWYLGMDTKKSFDPSIVSPPPRNGLKEAEEKSLLVAVASEDT</sequence>
<organism evidence="3 4">
    <name type="scientific">Arthrobotrys oligospora (strain ATCC 24927 / CBS 115.81 / DSM 1491)</name>
    <name type="common">Nematode-trapping fungus</name>
    <name type="synonym">Didymozoophaga oligospora</name>
    <dbReference type="NCBI Taxonomy" id="756982"/>
    <lineage>
        <taxon>Eukaryota</taxon>
        <taxon>Fungi</taxon>
        <taxon>Dikarya</taxon>
        <taxon>Ascomycota</taxon>
        <taxon>Pezizomycotina</taxon>
        <taxon>Orbiliomycetes</taxon>
        <taxon>Orbiliales</taxon>
        <taxon>Orbiliaceae</taxon>
        <taxon>Orbilia</taxon>
        <taxon>Orbilia oligospora</taxon>
    </lineage>
</organism>
<name>G1XNI3_ARTOA</name>
<protein>
    <recommendedName>
        <fullName evidence="2">GPI inositol-deacylase winged helix domain-containing protein</fullName>
    </recommendedName>
</protein>
<reference evidence="3 4" key="1">
    <citation type="journal article" date="2011" name="PLoS Pathog.">
        <title>Genomic and proteomic analyses of the fungus Arthrobotrys oligospora provide insights into nematode-trap formation.</title>
        <authorList>
            <person name="Yang J."/>
            <person name="Wang L."/>
            <person name="Ji X."/>
            <person name="Feng Y."/>
            <person name="Li X."/>
            <person name="Zou C."/>
            <person name="Xu J."/>
            <person name="Ren Y."/>
            <person name="Mi Q."/>
            <person name="Wu J."/>
            <person name="Liu S."/>
            <person name="Liu Y."/>
            <person name="Huang X."/>
            <person name="Wang H."/>
            <person name="Niu X."/>
            <person name="Li J."/>
            <person name="Liang L."/>
            <person name="Luo Y."/>
            <person name="Ji K."/>
            <person name="Zhou W."/>
            <person name="Yu Z."/>
            <person name="Li G."/>
            <person name="Liu Y."/>
            <person name="Li L."/>
            <person name="Qiao M."/>
            <person name="Feng L."/>
            <person name="Zhang K.-Q."/>
        </authorList>
    </citation>
    <scope>NUCLEOTIDE SEQUENCE [LARGE SCALE GENOMIC DNA]</scope>
    <source>
        <strain evidence="4">ATCC 24927 / CBS 115.81 / DSM 1491</strain>
    </source>
</reference>
<dbReference type="SMART" id="SM00248">
    <property type="entry name" value="ANK"/>
    <property type="match status" value="4"/>
</dbReference>
<dbReference type="eggNOG" id="KOG4177">
    <property type="taxonomic scope" value="Eukaryota"/>
</dbReference>
<dbReference type="Proteomes" id="UP000008784">
    <property type="component" value="Unassembled WGS sequence"/>
</dbReference>
<dbReference type="PANTHER" id="PTHR10039">
    <property type="entry name" value="AMELOGENIN"/>
    <property type="match status" value="1"/>
</dbReference>
<dbReference type="HOGENOM" id="CLU_549773_0_0_1"/>
<feature type="domain" description="GPI inositol-deacylase winged helix" evidence="2">
    <location>
        <begin position="82"/>
        <end position="156"/>
    </location>
</feature>
<dbReference type="STRING" id="756982.G1XNI3"/>
<dbReference type="InterPro" id="IPR054471">
    <property type="entry name" value="GPIID_WHD"/>
</dbReference>
<dbReference type="PROSITE" id="PS50297">
    <property type="entry name" value="ANK_REP_REGION"/>
    <property type="match status" value="2"/>
</dbReference>
<dbReference type="PROSITE" id="PS50088">
    <property type="entry name" value="ANK_REPEAT"/>
    <property type="match status" value="2"/>
</dbReference>
<gene>
    <name evidence="3" type="ORF">AOL_s00173g1</name>
</gene>
<dbReference type="Pfam" id="PF12796">
    <property type="entry name" value="Ank_2"/>
    <property type="match status" value="1"/>
</dbReference>
<dbReference type="PRINTS" id="PR01415">
    <property type="entry name" value="ANKYRIN"/>
</dbReference>
<comment type="caution">
    <text evidence="3">The sequence shown here is derived from an EMBL/GenBank/DDBJ whole genome shotgun (WGS) entry which is preliminary data.</text>
</comment>
<accession>G1XNI3</accession>
<dbReference type="EMBL" id="ADOT01000263">
    <property type="protein sequence ID" value="EGX44900.1"/>
    <property type="molecule type" value="Genomic_DNA"/>
</dbReference>
<evidence type="ECO:0000259" key="2">
    <source>
        <dbReference type="Pfam" id="PF22939"/>
    </source>
</evidence>
<dbReference type="InterPro" id="IPR002110">
    <property type="entry name" value="Ankyrin_rpt"/>
</dbReference>
<dbReference type="Pfam" id="PF22939">
    <property type="entry name" value="WHD_GPIID"/>
    <property type="match status" value="1"/>
</dbReference>
<proteinExistence type="predicted"/>
<dbReference type="InterPro" id="IPR036770">
    <property type="entry name" value="Ankyrin_rpt-contain_sf"/>
</dbReference>
<dbReference type="RefSeq" id="XP_011126045.1">
    <property type="nucleotide sequence ID" value="XM_011127743.1"/>
</dbReference>
<dbReference type="OMA" id="VWLAKEH"/>
<dbReference type="OrthoDB" id="1577640at2759"/>
<dbReference type="AlphaFoldDB" id="G1XNI3"/>
<feature type="repeat" description="ANK" evidence="1">
    <location>
        <begin position="295"/>
        <end position="319"/>
    </location>
</feature>
<dbReference type="PANTHER" id="PTHR10039:SF15">
    <property type="entry name" value="NACHT DOMAIN-CONTAINING PROTEIN"/>
    <property type="match status" value="1"/>
</dbReference>
<dbReference type="Gene3D" id="1.25.40.20">
    <property type="entry name" value="Ankyrin repeat-containing domain"/>
    <property type="match status" value="1"/>
</dbReference>
<dbReference type="SUPFAM" id="SSF48403">
    <property type="entry name" value="Ankyrin repeat"/>
    <property type="match status" value="1"/>
</dbReference>
<evidence type="ECO:0000313" key="4">
    <source>
        <dbReference type="Proteomes" id="UP000008784"/>
    </source>
</evidence>
<evidence type="ECO:0000313" key="3">
    <source>
        <dbReference type="EMBL" id="EGX44900.1"/>
    </source>
</evidence>
<evidence type="ECO:0000256" key="1">
    <source>
        <dbReference type="PROSITE-ProRule" id="PRU00023"/>
    </source>
</evidence>
<keyword evidence="1" id="KW-0040">ANK repeat</keyword>